<organism evidence="2 3">
    <name type="scientific">Rana grylio virus</name>
    <dbReference type="NCBI Taxonomy" id="380178"/>
    <lineage>
        <taxon>Viruses</taxon>
        <taxon>Varidnaviria</taxon>
        <taxon>Bamfordvirae</taxon>
        <taxon>Nucleocytoviricota</taxon>
        <taxon>Megaviricetes</taxon>
        <taxon>Pimascovirales</taxon>
        <taxon>Pimascovirales incertae sedis</taxon>
        <taxon>Iridoviridae</taxon>
        <taxon>Alphairidovirinae</taxon>
        <taxon>Ranavirus</taxon>
        <taxon>Ranavirus rana1</taxon>
        <taxon>Frog virus 3</taxon>
    </lineage>
</organism>
<evidence type="ECO:0000313" key="3">
    <source>
        <dbReference type="Proteomes" id="UP000168991"/>
    </source>
</evidence>
<proteinExistence type="predicted"/>
<evidence type="ECO:0000256" key="1">
    <source>
        <dbReference type="SAM" id="MobiDB-lite"/>
    </source>
</evidence>
<accession>H9XFJ6</accession>
<name>H9XFJ6_FRG3V</name>
<dbReference type="Proteomes" id="UP000168991">
    <property type="component" value="Segment"/>
</dbReference>
<dbReference type="EMBL" id="JQ654586">
    <property type="protein sequence ID" value="AFG73075.1"/>
    <property type="molecule type" value="Genomic_DNA"/>
</dbReference>
<sequence>MARRDYISRGHGGAKDPRRLSPGHRDRNPQHDGGSRRRDPALWSHALCLYLSRQVWTVLGHLQMHPVPVVVRDYKTVASVSLTALSLEDIVGVKLFGTACDRSS</sequence>
<protein>
    <submittedName>
        <fullName evidence="2">Uncharacterized protein</fullName>
    </submittedName>
</protein>
<reference evidence="2 3" key="1">
    <citation type="journal article" date="2012" name="Arch. Virol.">
        <title>Sequencing and analysis of the complete genome of Rana grylio virus (RGV).</title>
        <authorList>
            <person name="Lei X.Y."/>
            <person name="Ou T."/>
            <person name="Zhu R.L."/>
            <person name="Zhang Q.Y."/>
        </authorList>
    </citation>
    <scope>NUCLEOTIDE SEQUENCE [LARGE SCALE GENOMIC DNA]</scope>
</reference>
<gene>
    <name evidence="2" type="primary">ORF33R</name>
</gene>
<evidence type="ECO:0000313" key="2">
    <source>
        <dbReference type="EMBL" id="AFG73075.1"/>
    </source>
</evidence>
<feature type="region of interest" description="Disordered" evidence="1">
    <location>
        <begin position="1"/>
        <end position="38"/>
    </location>
</feature>